<evidence type="ECO:0000256" key="2">
    <source>
        <dbReference type="ARBA" id="ARBA00022448"/>
    </source>
</evidence>
<dbReference type="OrthoDB" id="9807242at2"/>
<dbReference type="PANTHER" id="PTHR42788">
    <property type="entry name" value="TAURINE IMPORT ATP-BINDING PROTEIN-RELATED"/>
    <property type="match status" value="1"/>
</dbReference>
<evidence type="ECO:0000313" key="6">
    <source>
        <dbReference type="EMBL" id="MQX16888.1"/>
    </source>
</evidence>
<name>A0A6N7LI66_SINTE</name>
<dbReference type="GO" id="GO:0005524">
    <property type="term" value="F:ATP binding"/>
    <property type="evidence" value="ECO:0007669"/>
    <property type="project" value="UniProtKB-KW"/>
</dbReference>
<comment type="caution">
    <text evidence="6">The sequence shown here is derived from an EMBL/GenBank/DDBJ whole genome shotgun (WGS) entry which is preliminary data.</text>
</comment>
<proteinExistence type="inferred from homology"/>
<evidence type="ECO:0000313" key="7">
    <source>
        <dbReference type="Proteomes" id="UP000439983"/>
    </source>
</evidence>
<evidence type="ECO:0000259" key="5">
    <source>
        <dbReference type="PROSITE" id="PS50893"/>
    </source>
</evidence>
<dbReference type="InterPro" id="IPR017871">
    <property type="entry name" value="ABC_transporter-like_CS"/>
</dbReference>
<organism evidence="6 7">
    <name type="scientific">Sinorhizobium terangae</name>
    <dbReference type="NCBI Taxonomy" id="110322"/>
    <lineage>
        <taxon>Bacteria</taxon>
        <taxon>Pseudomonadati</taxon>
        <taxon>Pseudomonadota</taxon>
        <taxon>Alphaproteobacteria</taxon>
        <taxon>Hyphomicrobiales</taxon>
        <taxon>Rhizobiaceae</taxon>
        <taxon>Sinorhizobium/Ensifer group</taxon>
        <taxon>Sinorhizobium</taxon>
    </lineage>
</organism>
<keyword evidence="3" id="KW-0547">Nucleotide-binding</keyword>
<dbReference type="Pfam" id="PF00005">
    <property type="entry name" value="ABC_tran"/>
    <property type="match status" value="1"/>
</dbReference>
<dbReference type="GO" id="GO:0016887">
    <property type="term" value="F:ATP hydrolysis activity"/>
    <property type="evidence" value="ECO:0007669"/>
    <property type="project" value="InterPro"/>
</dbReference>
<dbReference type="SMART" id="SM00382">
    <property type="entry name" value="AAA"/>
    <property type="match status" value="1"/>
</dbReference>
<sequence>MLQATPVKLKADSVKLNYYNDRTKRDLSVLDGIDFSVNEGELVSIVGPSGCGKSTFLAAVDGLVSIDGGRILIDEREVTKPGPDRGLVFQQDSLFPWRTVQRNVAYGLEIQKILSKDEIAARARKFVELVGLAGFEDSYPRELSGGMRQRVNIARALAVDPELLLLDEPFAALDAQTREFMQFELLRILDRAQKTGVFITHQIDEAIFLSNRVVVFSARPAKVKEIVEIDLPKERTLDLKHTPRFMEIFRHIWRLIEEESARMGLLRVH</sequence>
<dbReference type="InterPro" id="IPR027417">
    <property type="entry name" value="P-loop_NTPase"/>
</dbReference>
<dbReference type="PROSITE" id="PS00211">
    <property type="entry name" value="ABC_TRANSPORTER_1"/>
    <property type="match status" value="1"/>
</dbReference>
<evidence type="ECO:0000256" key="1">
    <source>
        <dbReference type="ARBA" id="ARBA00005417"/>
    </source>
</evidence>
<dbReference type="CDD" id="cd03293">
    <property type="entry name" value="ABC_NrtD_SsuB_transporters"/>
    <property type="match status" value="1"/>
</dbReference>
<evidence type="ECO:0000256" key="3">
    <source>
        <dbReference type="ARBA" id="ARBA00022741"/>
    </source>
</evidence>
<reference evidence="6 7" key="1">
    <citation type="journal article" date="2013" name="Genome Biol.">
        <title>Comparative genomics of the core and accessory genomes of 48 Sinorhizobium strains comprising five genospecies.</title>
        <authorList>
            <person name="Sugawara M."/>
            <person name="Epstein B."/>
            <person name="Badgley B.D."/>
            <person name="Unno T."/>
            <person name="Xu L."/>
            <person name="Reese J."/>
            <person name="Gyaneshwar P."/>
            <person name="Denny R."/>
            <person name="Mudge J."/>
            <person name="Bharti A.K."/>
            <person name="Farmer A.D."/>
            <person name="May G.D."/>
            <person name="Woodward J.E."/>
            <person name="Medigue C."/>
            <person name="Vallenet D."/>
            <person name="Lajus A."/>
            <person name="Rouy Z."/>
            <person name="Martinez-Vaz B."/>
            <person name="Tiffin P."/>
            <person name="Young N.D."/>
            <person name="Sadowsky M.J."/>
        </authorList>
    </citation>
    <scope>NUCLEOTIDE SEQUENCE [LARGE SCALE GENOMIC DNA]</scope>
    <source>
        <strain evidence="6 7">USDA4894</strain>
    </source>
</reference>
<dbReference type="InterPro" id="IPR050166">
    <property type="entry name" value="ABC_transporter_ATP-bind"/>
</dbReference>
<keyword evidence="4 6" id="KW-0067">ATP-binding</keyword>
<dbReference type="InterPro" id="IPR003439">
    <property type="entry name" value="ABC_transporter-like_ATP-bd"/>
</dbReference>
<keyword evidence="7" id="KW-1185">Reference proteome</keyword>
<dbReference type="EMBL" id="WITC01000081">
    <property type="protein sequence ID" value="MQX16888.1"/>
    <property type="molecule type" value="Genomic_DNA"/>
</dbReference>
<feature type="domain" description="ABC transporter" evidence="5">
    <location>
        <begin position="9"/>
        <end position="243"/>
    </location>
</feature>
<dbReference type="Proteomes" id="UP000439983">
    <property type="component" value="Unassembled WGS sequence"/>
</dbReference>
<dbReference type="Gene3D" id="3.40.50.300">
    <property type="entry name" value="P-loop containing nucleotide triphosphate hydrolases"/>
    <property type="match status" value="1"/>
</dbReference>
<gene>
    <name evidence="6" type="ORF">GHK62_19630</name>
</gene>
<accession>A0A6N7LI66</accession>
<dbReference type="SUPFAM" id="SSF52540">
    <property type="entry name" value="P-loop containing nucleoside triphosphate hydrolases"/>
    <property type="match status" value="1"/>
</dbReference>
<dbReference type="InterPro" id="IPR003593">
    <property type="entry name" value="AAA+_ATPase"/>
</dbReference>
<dbReference type="RefSeq" id="WP_153440793.1">
    <property type="nucleotide sequence ID" value="NZ_CP121659.1"/>
</dbReference>
<evidence type="ECO:0000256" key="4">
    <source>
        <dbReference type="ARBA" id="ARBA00022840"/>
    </source>
</evidence>
<dbReference type="PANTHER" id="PTHR42788:SF13">
    <property type="entry name" value="ALIPHATIC SULFONATES IMPORT ATP-BINDING PROTEIN SSUB"/>
    <property type="match status" value="1"/>
</dbReference>
<keyword evidence="2" id="KW-0813">Transport</keyword>
<comment type="similarity">
    <text evidence="1">Belongs to the ABC transporter superfamily.</text>
</comment>
<dbReference type="PROSITE" id="PS50893">
    <property type="entry name" value="ABC_TRANSPORTER_2"/>
    <property type="match status" value="1"/>
</dbReference>
<dbReference type="AlphaFoldDB" id="A0A6N7LI66"/>
<protein>
    <submittedName>
        <fullName evidence="6">ATP-binding cassette domain-containing protein</fullName>
    </submittedName>
</protein>